<dbReference type="Gene3D" id="3.90.550.10">
    <property type="entry name" value="Spore Coat Polysaccharide Biosynthesis Protein SpsA, Chain A"/>
    <property type="match status" value="1"/>
</dbReference>
<dbReference type="RefSeq" id="WP_118489276.1">
    <property type="nucleotide sequence ID" value="NZ_QRQN01000027.1"/>
</dbReference>
<protein>
    <submittedName>
        <fullName evidence="3">2-C-methyl-D-erythritol 4-phosphate cytidylyltransferase</fullName>
    </submittedName>
</protein>
<comment type="caution">
    <text evidence="3">The sequence shown here is derived from an EMBL/GenBank/DDBJ whole genome shotgun (WGS) entry which is preliminary data.</text>
</comment>
<dbReference type="CDD" id="cd02516">
    <property type="entry name" value="CDP-ME_synthetase"/>
    <property type="match status" value="1"/>
</dbReference>
<gene>
    <name evidence="3" type="ORF">DWZ31_16960</name>
</gene>
<dbReference type="GO" id="GO:0005829">
    <property type="term" value="C:cytosol"/>
    <property type="evidence" value="ECO:0007669"/>
    <property type="project" value="TreeGrafter"/>
</dbReference>
<name>A0A415TPF0_9FIRM</name>
<dbReference type="Pfam" id="PF01128">
    <property type="entry name" value="IspD"/>
    <property type="match status" value="1"/>
</dbReference>
<keyword evidence="2 3" id="KW-0548">Nucleotidyltransferase</keyword>
<dbReference type="InterPro" id="IPR034683">
    <property type="entry name" value="IspD/TarI"/>
</dbReference>
<organism evidence="3 4">
    <name type="scientific">Roseburia intestinalis</name>
    <dbReference type="NCBI Taxonomy" id="166486"/>
    <lineage>
        <taxon>Bacteria</taxon>
        <taxon>Bacillati</taxon>
        <taxon>Bacillota</taxon>
        <taxon>Clostridia</taxon>
        <taxon>Lachnospirales</taxon>
        <taxon>Lachnospiraceae</taxon>
        <taxon>Roseburia</taxon>
    </lineage>
</organism>
<evidence type="ECO:0000313" key="4">
    <source>
        <dbReference type="Proteomes" id="UP000283586"/>
    </source>
</evidence>
<evidence type="ECO:0000256" key="2">
    <source>
        <dbReference type="ARBA" id="ARBA00022695"/>
    </source>
</evidence>
<evidence type="ECO:0000313" key="3">
    <source>
        <dbReference type="EMBL" id="RHN04213.1"/>
    </source>
</evidence>
<sequence length="241" mass="27329">MITAMILAGGSGSRVGAGRPKQFVEILGKPVLAYTIELYQKNPQVDAIEIVCHADWIHYLETIIENYRLSKVKWITHGGETFQESVINGVNYLKDKLDNNDMVMIHYGAAPFTSQHIISDGIRVCKEHGISVSCTPCFQLLGSNDENRESKTWIDRDKQVQICCPQSFRYGYLLDIYHRAEEKGLLDVIEPHTTSLMYALGDTIYQSYGDQTNIKITTKEDLELFEGYALLRQSRQEEQGG</sequence>
<dbReference type="AlphaFoldDB" id="A0A415TPF0"/>
<keyword evidence="1 3" id="KW-0808">Transferase</keyword>
<dbReference type="PANTHER" id="PTHR43015">
    <property type="entry name" value="D-RIBITOL-5-PHOSPHATE CYTIDYLYLTRANSFERASE"/>
    <property type="match status" value="1"/>
</dbReference>
<accession>A0A415TPF0</accession>
<evidence type="ECO:0000256" key="1">
    <source>
        <dbReference type="ARBA" id="ARBA00022679"/>
    </source>
</evidence>
<dbReference type="GO" id="GO:0070567">
    <property type="term" value="F:cytidylyltransferase activity"/>
    <property type="evidence" value="ECO:0007669"/>
    <property type="project" value="InterPro"/>
</dbReference>
<dbReference type="InterPro" id="IPR029044">
    <property type="entry name" value="Nucleotide-diphossugar_trans"/>
</dbReference>
<reference evidence="3 4" key="1">
    <citation type="submission" date="2018-08" db="EMBL/GenBank/DDBJ databases">
        <title>A genome reference for cultivated species of the human gut microbiota.</title>
        <authorList>
            <person name="Zou Y."/>
            <person name="Xue W."/>
            <person name="Luo G."/>
        </authorList>
    </citation>
    <scope>NUCLEOTIDE SEQUENCE [LARGE SCALE GENOMIC DNA]</scope>
    <source>
        <strain evidence="3 4">AF31-21AC</strain>
    </source>
</reference>
<proteinExistence type="predicted"/>
<dbReference type="SUPFAM" id="SSF53448">
    <property type="entry name" value="Nucleotide-diphospho-sugar transferases"/>
    <property type="match status" value="1"/>
</dbReference>
<dbReference type="EMBL" id="QRQN01000027">
    <property type="protein sequence ID" value="RHN04213.1"/>
    <property type="molecule type" value="Genomic_DNA"/>
</dbReference>
<dbReference type="PANTHER" id="PTHR43015:SF1">
    <property type="entry name" value="D-RIBITOL-5-PHOSPHATE CYTIDYLYLTRANSFERASE"/>
    <property type="match status" value="1"/>
</dbReference>
<dbReference type="Proteomes" id="UP000283586">
    <property type="component" value="Unassembled WGS sequence"/>
</dbReference>